<dbReference type="Gene3D" id="3.40.50.1000">
    <property type="entry name" value="HAD superfamily/HAD-like"/>
    <property type="match status" value="1"/>
</dbReference>
<evidence type="ECO:0000313" key="2">
    <source>
        <dbReference type="EMBL" id="GJN87618.1"/>
    </source>
</evidence>
<dbReference type="AlphaFoldDB" id="A0AAV5GBE2"/>
<dbReference type="NCBIfam" id="TIGR01662">
    <property type="entry name" value="HAD-SF-IIIA"/>
    <property type="match status" value="1"/>
</dbReference>
<sequence>MQERPAKRQRLSPDVDLTLDDAPATARVSPVKATKPPTNQQKIASIFQAPSQRASKGSWQKNLGTGKGCGHFVHGEPPISAKVAAFDIDGTLIKTKSGNKFPSDANDFAWLNSKVIPKLRELHADGYAIVLFSNQGVNAVKLSHFRKKLPLLANALEIPFRAFAAFDFNEFRKPAPGMWDAFVHQCNGGVVDYDTSFYVGDAAGRPADWNDTDRKFAINCGLTFFTPEEFFLGKPVSNNFSLKGWDPKTHDHSVPLYSPLSEFDEAPAPEVVIFVGFPGSGKTSFYSEHFAPKGYVHVNQDTLRTRDRCLALVRECLTSTPPRSCVVDNTSPAVETRAAYLELVRALNAGQTAAGGKKVRVRCFHFTAPVELAMHNSVYRALADSTIAAGAGASATARRDVLPMAAFTRYRQNFAAPTLAEGFDDLKRIHFRFSGPPGDLAKWQRYLGDVYSDSDRKAVGLKPLGKR</sequence>
<proteinExistence type="predicted"/>
<dbReference type="NCBIfam" id="TIGR01664">
    <property type="entry name" value="DNA-3'-Pase"/>
    <property type="match status" value="1"/>
</dbReference>
<dbReference type="InterPro" id="IPR006549">
    <property type="entry name" value="HAD-SF_hydro_IIIA"/>
</dbReference>
<protein>
    <submittedName>
        <fullName evidence="2">Uncharacterized protein</fullName>
    </submittedName>
</protein>
<dbReference type="PANTHER" id="PTHR12083:SF9">
    <property type="entry name" value="BIFUNCTIONAL POLYNUCLEOTIDE PHOSPHATASE_KINASE"/>
    <property type="match status" value="1"/>
</dbReference>
<dbReference type="GO" id="GO:0046404">
    <property type="term" value="F:ATP-dependent polydeoxyribonucleotide 5'-hydroxyl-kinase activity"/>
    <property type="evidence" value="ECO:0007669"/>
    <property type="project" value="TreeGrafter"/>
</dbReference>
<dbReference type="InterPro" id="IPR023214">
    <property type="entry name" value="HAD_sf"/>
</dbReference>
<evidence type="ECO:0000313" key="3">
    <source>
        <dbReference type="Proteomes" id="UP001342314"/>
    </source>
</evidence>
<dbReference type="SUPFAM" id="SSF52540">
    <property type="entry name" value="P-loop containing nucleoside triphosphate hydrolases"/>
    <property type="match status" value="1"/>
</dbReference>
<keyword evidence="3" id="KW-1185">Reference proteome</keyword>
<dbReference type="FunFam" id="3.40.50.300:FF:000737">
    <property type="entry name" value="Bifunctional polynucleotide phosphatase/kinase"/>
    <property type="match status" value="1"/>
</dbReference>
<dbReference type="Gene3D" id="3.40.50.300">
    <property type="entry name" value="P-loop containing nucleotide triphosphate hydrolases"/>
    <property type="match status" value="1"/>
</dbReference>
<dbReference type="GO" id="GO:0046403">
    <property type="term" value="F:polynucleotide 3'-phosphatase activity"/>
    <property type="evidence" value="ECO:0007669"/>
    <property type="project" value="TreeGrafter"/>
</dbReference>
<dbReference type="Pfam" id="PF08645">
    <property type="entry name" value="PNK3P"/>
    <property type="match status" value="1"/>
</dbReference>
<dbReference type="PANTHER" id="PTHR12083">
    <property type="entry name" value="BIFUNCTIONAL POLYNUCLEOTIDE PHOSPHATASE/KINASE"/>
    <property type="match status" value="1"/>
</dbReference>
<dbReference type="EMBL" id="BQKY01000001">
    <property type="protein sequence ID" value="GJN87618.1"/>
    <property type="molecule type" value="Genomic_DNA"/>
</dbReference>
<reference evidence="2 3" key="1">
    <citation type="submission" date="2021-12" db="EMBL/GenBank/DDBJ databases">
        <title>High titer production of polyol ester of fatty acids by Rhodotorula paludigena BS15 towards product separation-free biomass refinery.</title>
        <authorList>
            <person name="Mano J."/>
            <person name="Ono H."/>
            <person name="Tanaka T."/>
            <person name="Naito K."/>
            <person name="Sushida H."/>
            <person name="Ike M."/>
            <person name="Tokuyasu K."/>
            <person name="Kitaoka M."/>
        </authorList>
    </citation>
    <scope>NUCLEOTIDE SEQUENCE [LARGE SCALE GENOMIC DNA]</scope>
    <source>
        <strain evidence="2 3">BS15</strain>
    </source>
</reference>
<accession>A0AAV5GBE2</accession>
<dbReference type="GO" id="GO:0006281">
    <property type="term" value="P:DNA repair"/>
    <property type="evidence" value="ECO:0007669"/>
    <property type="project" value="TreeGrafter"/>
</dbReference>
<gene>
    <name evidence="2" type="ORF">Rhopal_000573-T1</name>
</gene>
<dbReference type="Pfam" id="PF13671">
    <property type="entry name" value="AAA_33"/>
    <property type="match status" value="1"/>
</dbReference>
<organism evidence="2 3">
    <name type="scientific">Rhodotorula paludigena</name>
    <dbReference type="NCBI Taxonomy" id="86838"/>
    <lineage>
        <taxon>Eukaryota</taxon>
        <taxon>Fungi</taxon>
        <taxon>Dikarya</taxon>
        <taxon>Basidiomycota</taxon>
        <taxon>Pucciniomycotina</taxon>
        <taxon>Microbotryomycetes</taxon>
        <taxon>Sporidiobolales</taxon>
        <taxon>Sporidiobolaceae</taxon>
        <taxon>Rhodotorula</taxon>
    </lineage>
</organism>
<evidence type="ECO:0000256" key="1">
    <source>
        <dbReference type="SAM" id="MobiDB-lite"/>
    </source>
</evidence>
<dbReference type="InterPro" id="IPR036412">
    <property type="entry name" value="HAD-like_sf"/>
</dbReference>
<dbReference type="InterPro" id="IPR006551">
    <property type="entry name" value="Polynucleotide_phosphatase"/>
</dbReference>
<dbReference type="SUPFAM" id="SSF56784">
    <property type="entry name" value="HAD-like"/>
    <property type="match status" value="1"/>
</dbReference>
<dbReference type="InterPro" id="IPR027417">
    <property type="entry name" value="P-loop_NTPase"/>
</dbReference>
<feature type="region of interest" description="Disordered" evidence="1">
    <location>
        <begin position="1"/>
        <end position="39"/>
    </location>
</feature>
<dbReference type="GO" id="GO:0003690">
    <property type="term" value="F:double-stranded DNA binding"/>
    <property type="evidence" value="ECO:0007669"/>
    <property type="project" value="TreeGrafter"/>
</dbReference>
<comment type="caution">
    <text evidence="2">The sequence shown here is derived from an EMBL/GenBank/DDBJ whole genome shotgun (WGS) entry which is preliminary data.</text>
</comment>
<dbReference type="Proteomes" id="UP001342314">
    <property type="component" value="Unassembled WGS sequence"/>
</dbReference>
<name>A0AAV5GBE2_9BASI</name>
<dbReference type="InterPro" id="IPR013954">
    <property type="entry name" value="PNK3P"/>
</dbReference>